<evidence type="ECO:0000256" key="5">
    <source>
        <dbReference type="ARBA" id="ARBA00022989"/>
    </source>
</evidence>
<keyword evidence="9 12" id="KW-0472">Membrane</keyword>
<dbReference type="Proteomes" id="UP001501725">
    <property type="component" value="Unassembled WGS sequence"/>
</dbReference>
<reference evidence="14" key="1">
    <citation type="journal article" date="2019" name="Int. J. Syst. Evol. Microbiol.">
        <title>The Global Catalogue of Microorganisms (GCM) 10K type strain sequencing project: providing services to taxonomists for standard genome sequencing and annotation.</title>
        <authorList>
            <consortium name="The Broad Institute Genomics Platform"/>
            <consortium name="The Broad Institute Genome Sequencing Center for Infectious Disease"/>
            <person name="Wu L."/>
            <person name="Ma J."/>
        </authorList>
    </citation>
    <scope>NUCLEOTIDE SEQUENCE [LARGE SCALE GENOMIC DNA]</scope>
    <source>
        <strain evidence="14">JCM 17919</strain>
    </source>
</reference>
<keyword evidence="8" id="KW-0350">Heme biosynthesis</keyword>
<keyword evidence="7" id="KW-0408">Iron</keyword>
<name>A0ABP8HJ99_9BACT</name>
<evidence type="ECO:0000256" key="11">
    <source>
        <dbReference type="ARBA" id="ARBA00048044"/>
    </source>
</evidence>
<comment type="caution">
    <text evidence="13">The sequence shown here is derived from an EMBL/GenBank/DDBJ whole genome shotgun (WGS) entry which is preliminary data.</text>
</comment>
<evidence type="ECO:0000256" key="1">
    <source>
        <dbReference type="ARBA" id="ARBA00001970"/>
    </source>
</evidence>
<feature type="transmembrane region" description="Helical" evidence="12">
    <location>
        <begin position="76"/>
        <end position="94"/>
    </location>
</feature>
<feature type="transmembrane region" description="Helical" evidence="12">
    <location>
        <begin position="240"/>
        <end position="258"/>
    </location>
</feature>
<dbReference type="InterPro" id="IPR003780">
    <property type="entry name" value="COX15/CtaA_fam"/>
</dbReference>
<sequence>MVIVQVILGGITRLTGSGLSITEWDVITGSLPPLNEGRWAEEFRKYQQTPQYRLLNSDFTLSDFKFIFFWEWFHRFWARLIGVVFAIPFIIFLVQRRFRQDMIRPLIVLFILGGLQGAIGWIMVASGLEGDAIYVKPTRLALHFIFALGLLCYVFWFALQLLTREQDKVTGPRLRRSTWWLVGLLGVQLIFGALMAGLRGAPAAPTWPDINGTYLPRLFPDGLKSLAEDRITIHFVHRNLAYLLTVLIAVWTFSAFRLRPTRLFGRARWLPFVLVLLQVALGVATVLTSVHIRPAKWNDFEWMAQLHQFVAMLLLLSLVANAFLLRDKRPSVL</sequence>
<keyword evidence="3 12" id="KW-0812">Transmembrane</keyword>
<comment type="cofactor">
    <cofactor evidence="1">
        <name>heme b</name>
        <dbReference type="ChEBI" id="CHEBI:60344"/>
    </cofactor>
</comment>
<feature type="transmembrane region" description="Helical" evidence="12">
    <location>
        <begin position="304"/>
        <end position="325"/>
    </location>
</feature>
<dbReference type="EMBL" id="BAABGY010000014">
    <property type="protein sequence ID" value="GAA4340155.1"/>
    <property type="molecule type" value="Genomic_DNA"/>
</dbReference>
<feature type="transmembrane region" description="Helical" evidence="12">
    <location>
        <begin position="270"/>
        <end position="292"/>
    </location>
</feature>
<evidence type="ECO:0000256" key="10">
    <source>
        <dbReference type="ARBA" id="ARBA00044501"/>
    </source>
</evidence>
<feature type="transmembrane region" description="Helical" evidence="12">
    <location>
        <begin position="106"/>
        <end position="128"/>
    </location>
</feature>
<keyword evidence="5 12" id="KW-1133">Transmembrane helix</keyword>
<evidence type="ECO:0000313" key="13">
    <source>
        <dbReference type="EMBL" id="GAA4340155.1"/>
    </source>
</evidence>
<feature type="transmembrane region" description="Helical" evidence="12">
    <location>
        <begin position="140"/>
        <end position="159"/>
    </location>
</feature>
<evidence type="ECO:0000256" key="12">
    <source>
        <dbReference type="SAM" id="Phobius"/>
    </source>
</evidence>
<evidence type="ECO:0000313" key="14">
    <source>
        <dbReference type="Proteomes" id="UP001501725"/>
    </source>
</evidence>
<proteinExistence type="predicted"/>
<evidence type="ECO:0000256" key="6">
    <source>
        <dbReference type="ARBA" id="ARBA00023002"/>
    </source>
</evidence>
<comment type="catalytic activity">
    <reaction evidence="11">
        <text>Fe(II)-heme o + 2 A + H2O = Fe(II)-heme a + 2 AH2</text>
        <dbReference type="Rhea" id="RHEA:63388"/>
        <dbReference type="ChEBI" id="CHEBI:13193"/>
        <dbReference type="ChEBI" id="CHEBI:15377"/>
        <dbReference type="ChEBI" id="CHEBI:17499"/>
        <dbReference type="ChEBI" id="CHEBI:60530"/>
        <dbReference type="ChEBI" id="CHEBI:61715"/>
        <dbReference type="EC" id="1.17.99.9"/>
    </reaction>
    <physiologicalReaction direction="left-to-right" evidence="11">
        <dbReference type="Rhea" id="RHEA:63389"/>
    </physiologicalReaction>
</comment>
<keyword evidence="6" id="KW-0560">Oxidoreductase</keyword>
<gene>
    <name evidence="13" type="ORF">GCM10023184_37660</name>
</gene>
<accession>A0ABP8HJ99</accession>
<evidence type="ECO:0000256" key="4">
    <source>
        <dbReference type="ARBA" id="ARBA00022723"/>
    </source>
</evidence>
<evidence type="ECO:0000256" key="8">
    <source>
        <dbReference type="ARBA" id="ARBA00023133"/>
    </source>
</evidence>
<dbReference type="PANTHER" id="PTHR23289">
    <property type="entry name" value="CYTOCHROME C OXIDASE ASSEMBLY PROTEIN COX15"/>
    <property type="match status" value="1"/>
</dbReference>
<evidence type="ECO:0000256" key="7">
    <source>
        <dbReference type="ARBA" id="ARBA00023004"/>
    </source>
</evidence>
<keyword evidence="4" id="KW-0479">Metal-binding</keyword>
<keyword evidence="14" id="KW-1185">Reference proteome</keyword>
<feature type="transmembrane region" description="Helical" evidence="12">
    <location>
        <begin position="179"/>
        <end position="198"/>
    </location>
</feature>
<dbReference type="InterPro" id="IPR023754">
    <property type="entry name" value="HemeA_Synthase_type2"/>
</dbReference>
<evidence type="ECO:0000256" key="2">
    <source>
        <dbReference type="ARBA" id="ARBA00004141"/>
    </source>
</evidence>
<protein>
    <submittedName>
        <fullName evidence="13">COX15/CtaA family protein</fullName>
    </submittedName>
</protein>
<dbReference type="Pfam" id="PF02628">
    <property type="entry name" value="COX15-CtaA"/>
    <property type="match status" value="1"/>
</dbReference>
<organism evidence="13 14">
    <name type="scientific">Flaviaesturariibacter amylovorans</name>
    <dbReference type="NCBI Taxonomy" id="1084520"/>
    <lineage>
        <taxon>Bacteria</taxon>
        <taxon>Pseudomonadati</taxon>
        <taxon>Bacteroidota</taxon>
        <taxon>Chitinophagia</taxon>
        <taxon>Chitinophagales</taxon>
        <taxon>Chitinophagaceae</taxon>
        <taxon>Flaviaestuariibacter</taxon>
    </lineage>
</organism>
<evidence type="ECO:0000256" key="3">
    <source>
        <dbReference type="ARBA" id="ARBA00022692"/>
    </source>
</evidence>
<comment type="subcellular location">
    <subcellularLocation>
        <location evidence="2">Membrane</location>
        <topology evidence="2">Multi-pass membrane protein</topology>
    </subcellularLocation>
</comment>
<comment type="pathway">
    <text evidence="10">Porphyrin-containing compound metabolism; heme A biosynthesis; heme A from heme O: step 1/1.</text>
</comment>
<dbReference type="PANTHER" id="PTHR23289:SF2">
    <property type="entry name" value="CYTOCHROME C OXIDASE ASSEMBLY PROTEIN COX15 HOMOLOG"/>
    <property type="match status" value="1"/>
</dbReference>
<evidence type="ECO:0000256" key="9">
    <source>
        <dbReference type="ARBA" id="ARBA00023136"/>
    </source>
</evidence>